<dbReference type="SMART" id="SM00387">
    <property type="entry name" value="HATPase_c"/>
    <property type="match status" value="1"/>
</dbReference>
<evidence type="ECO:0000256" key="1">
    <source>
        <dbReference type="ARBA" id="ARBA00000085"/>
    </source>
</evidence>
<feature type="transmembrane region" description="Helical" evidence="6">
    <location>
        <begin position="78"/>
        <end position="106"/>
    </location>
</feature>
<name>A0A1F6W270_9BACT</name>
<dbReference type="Gene3D" id="3.30.565.10">
    <property type="entry name" value="Histidine kinase-like ATPase, C-terminal domain"/>
    <property type="match status" value="1"/>
</dbReference>
<dbReference type="InterPro" id="IPR003594">
    <property type="entry name" value="HATPase_dom"/>
</dbReference>
<evidence type="ECO:0000256" key="4">
    <source>
        <dbReference type="ARBA" id="ARBA00022777"/>
    </source>
</evidence>
<proteinExistence type="predicted"/>
<dbReference type="EMBL" id="MFUG01000013">
    <property type="protein sequence ID" value="OGI76010.1"/>
    <property type="molecule type" value="Genomic_DNA"/>
</dbReference>
<comment type="caution">
    <text evidence="8">The sequence shown here is derived from an EMBL/GenBank/DDBJ whole genome shotgun (WGS) entry which is preliminary data.</text>
</comment>
<keyword evidence="6" id="KW-1133">Transmembrane helix</keyword>
<keyword evidence="3" id="KW-0808">Transferase</keyword>
<gene>
    <name evidence="8" type="ORF">A3C67_01420</name>
</gene>
<keyword evidence="6" id="KW-0472">Membrane</keyword>
<dbReference type="SUPFAM" id="SSF55874">
    <property type="entry name" value="ATPase domain of HSP90 chaperone/DNA topoisomerase II/histidine kinase"/>
    <property type="match status" value="1"/>
</dbReference>
<dbReference type="Pfam" id="PF02518">
    <property type="entry name" value="HATPase_c"/>
    <property type="match status" value="1"/>
</dbReference>
<feature type="transmembrane region" description="Helical" evidence="6">
    <location>
        <begin position="273"/>
        <end position="290"/>
    </location>
</feature>
<keyword evidence="4" id="KW-0418">Kinase</keyword>
<evidence type="ECO:0000259" key="7">
    <source>
        <dbReference type="PROSITE" id="PS50109"/>
    </source>
</evidence>
<evidence type="ECO:0000256" key="5">
    <source>
        <dbReference type="ARBA" id="ARBA00023012"/>
    </source>
</evidence>
<feature type="transmembrane region" description="Helical" evidence="6">
    <location>
        <begin position="113"/>
        <end position="131"/>
    </location>
</feature>
<evidence type="ECO:0000256" key="2">
    <source>
        <dbReference type="ARBA" id="ARBA00012438"/>
    </source>
</evidence>
<comment type="catalytic activity">
    <reaction evidence="1">
        <text>ATP + protein L-histidine = ADP + protein N-phospho-L-histidine.</text>
        <dbReference type="EC" id="2.7.13.3"/>
    </reaction>
</comment>
<organism evidence="8 9">
    <name type="scientific">Candidatus Nomurabacteria bacterium RIFCSPHIGHO2_02_FULL_42_19</name>
    <dbReference type="NCBI Taxonomy" id="1801756"/>
    <lineage>
        <taxon>Bacteria</taxon>
        <taxon>Candidatus Nomuraibacteriota</taxon>
    </lineage>
</organism>
<dbReference type="PRINTS" id="PR00344">
    <property type="entry name" value="BCTRLSENSOR"/>
</dbReference>
<dbReference type="InterPro" id="IPR005467">
    <property type="entry name" value="His_kinase_dom"/>
</dbReference>
<dbReference type="STRING" id="1801756.A3C67_01420"/>
<feature type="transmembrane region" description="Helical" evidence="6">
    <location>
        <begin position="188"/>
        <end position="210"/>
    </location>
</feature>
<feature type="transmembrane region" description="Helical" evidence="6">
    <location>
        <begin position="49"/>
        <end position="72"/>
    </location>
</feature>
<dbReference type="PANTHER" id="PTHR43711:SF1">
    <property type="entry name" value="HISTIDINE KINASE 1"/>
    <property type="match status" value="1"/>
</dbReference>
<dbReference type="EC" id="2.7.13.3" evidence="2"/>
<reference evidence="8 9" key="1">
    <citation type="journal article" date="2016" name="Nat. Commun.">
        <title>Thousands of microbial genomes shed light on interconnected biogeochemical processes in an aquifer system.</title>
        <authorList>
            <person name="Anantharaman K."/>
            <person name="Brown C.T."/>
            <person name="Hug L.A."/>
            <person name="Sharon I."/>
            <person name="Castelle C.J."/>
            <person name="Probst A.J."/>
            <person name="Thomas B.C."/>
            <person name="Singh A."/>
            <person name="Wilkins M.J."/>
            <person name="Karaoz U."/>
            <person name="Brodie E.L."/>
            <person name="Williams K.H."/>
            <person name="Hubbard S.S."/>
            <person name="Banfield J.F."/>
        </authorList>
    </citation>
    <scope>NUCLEOTIDE SEQUENCE [LARGE SCALE GENOMIC DNA]</scope>
</reference>
<dbReference type="AlphaFoldDB" id="A0A1F6W270"/>
<sequence>MIDEILNIINTCFLTTSASRPIAFYSHLIPVVLSTLLAFLVFIKSKRTLFSTIFLTFIFVFSLWLIGDLVIWTSDNYYLIYAFWAPLDYIEIVFYVLGLYFAIVFVKKSDISTWWKIVLFALTLPAFWLTISRQSVIGFNQPVCEAFNNDFLGQYKLALEGIILIFILIYAITPFFKKLPWKKKWPDLVVLGSMFLFLSSFGITEYLASITGYYEMNLYSLFLLPIFLVAIIYSVFELDIFNVHILGTHYLVVGLMVLMGGQLFFITDTTNRFLTILTIILITILSVILFRNLKRESDQRVQIAKLNIDLQNLIKQRESLVHLVTHKVKGSFTRSKYIFAGMLDGTFGEVSPALKKIAKQGLESDNAGIQTVDLVLNVSNMQTGTVKYEMKSIDLKELALKVIADKKVHAEEKNLKIEKDVKDDNYSIAGDVFWLKEVMSNLIDNSIKYTKEGKITVGLEKKPGKIIFSVKDTGLGITDEDKKNLFTEGGRGKDSVKINVDSTGYGLFSVKLIVDAHKGRVWGESEGPGKGSQFFVELPAV</sequence>
<feature type="transmembrane region" description="Helical" evidence="6">
    <location>
        <begin position="248"/>
        <end position="267"/>
    </location>
</feature>
<evidence type="ECO:0000313" key="8">
    <source>
        <dbReference type="EMBL" id="OGI76010.1"/>
    </source>
</evidence>
<evidence type="ECO:0000256" key="6">
    <source>
        <dbReference type="SAM" id="Phobius"/>
    </source>
</evidence>
<dbReference type="GO" id="GO:0004673">
    <property type="term" value="F:protein histidine kinase activity"/>
    <property type="evidence" value="ECO:0007669"/>
    <property type="project" value="UniProtKB-EC"/>
</dbReference>
<keyword evidence="6" id="KW-0812">Transmembrane</keyword>
<dbReference type="GO" id="GO:0000160">
    <property type="term" value="P:phosphorelay signal transduction system"/>
    <property type="evidence" value="ECO:0007669"/>
    <property type="project" value="UniProtKB-KW"/>
</dbReference>
<keyword evidence="5" id="KW-0902">Two-component regulatory system</keyword>
<evidence type="ECO:0000313" key="9">
    <source>
        <dbReference type="Proteomes" id="UP000179275"/>
    </source>
</evidence>
<protein>
    <recommendedName>
        <fullName evidence="2">histidine kinase</fullName>
        <ecNumber evidence="2">2.7.13.3</ecNumber>
    </recommendedName>
</protein>
<feature type="transmembrane region" description="Helical" evidence="6">
    <location>
        <begin position="216"/>
        <end position="236"/>
    </location>
</feature>
<feature type="transmembrane region" description="Helical" evidence="6">
    <location>
        <begin position="157"/>
        <end position="176"/>
    </location>
</feature>
<feature type="transmembrane region" description="Helical" evidence="6">
    <location>
        <begin position="22"/>
        <end position="42"/>
    </location>
</feature>
<dbReference type="InterPro" id="IPR036890">
    <property type="entry name" value="HATPase_C_sf"/>
</dbReference>
<accession>A0A1F6W270</accession>
<dbReference type="InterPro" id="IPR004358">
    <property type="entry name" value="Sig_transdc_His_kin-like_C"/>
</dbReference>
<dbReference type="PROSITE" id="PS50109">
    <property type="entry name" value="HIS_KIN"/>
    <property type="match status" value="1"/>
</dbReference>
<evidence type="ECO:0000256" key="3">
    <source>
        <dbReference type="ARBA" id="ARBA00022679"/>
    </source>
</evidence>
<dbReference type="InterPro" id="IPR050736">
    <property type="entry name" value="Sensor_HK_Regulatory"/>
</dbReference>
<feature type="domain" description="Histidine kinase" evidence="7">
    <location>
        <begin position="372"/>
        <end position="541"/>
    </location>
</feature>
<dbReference type="Proteomes" id="UP000179275">
    <property type="component" value="Unassembled WGS sequence"/>
</dbReference>
<dbReference type="PANTHER" id="PTHR43711">
    <property type="entry name" value="TWO-COMPONENT HISTIDINE KINASE"/>
    <property type="match status" value="1"/>
</dbReference>